<evidence type="ECO:0000256" key="7">
    <source>
        <dbReference type="ARBA" id="ARBA00013194"/>
    </source>
</evidence>
<dbReference type="EC" id="5.2.1.8" evidence="7"/>
<keyword evidence="9" id="KW-0808">Transferase</keyword>
<dbReference type="Gene3D" id="3.30.40.10">
    <property type="entry name" value="Zinc/RING finger domain, C3HC4 (zinc finger)"/>
    <property type="match status" value="1"/>
</dbReference>
<keyword evidence="10" id="KW-0833">Ubl conjugation pathway</keyword>
<dbReference type="SUPFAM" id="SSF50891">
    <property type="entry name" value="Cyclophilin-like"/>
    <property type="match status" value="1"/>
</dbReference>
<dbReference type="Gene3D" id="2.40.100.10">
    <property type="entry name" value="Cyclophilin-like"/>
    <property type="match status" value="1"/>
</dbReference>
<feature type="region of interest" description="Disordered" evidence="17">
    <location>
        <begin position="461"/>
        <end position="499"/>
    </location>
</feature>
<evidence type="ECO:0000256" key="6">
    <source>
        <dbReference type="ARBA" id="ARBA00012483"/>
    </source>
</evidence>
<dbReference type="EC" id="2.3.2.27" evidence="6"/>
<dbReference type="InterPro" id="IPR026951">
    <property type="entry name" value="PPIL2_U-box_dom"/>
</dbReference>
<feature type="domain" description="PPIase cyclophilin-type" evidence="18">
    <location>
        <begin position="301"/>
        <end position="449"/>
    </location>
</feature>
<feature type="region of interest" description="Disordered" evidence="17">
    <location>
        <begin position="529"/>
        <end position="550"/>
    </location>
</feature>
<dbReference type="OrthoDB" id="407558at2759"/>
<dbReference type="PANTHER" id="PTHR45625:SF1">
    <property type="entry name" value="RING-TYPE E3 UBIQUITIN-PROTEIN LIGASE PPIL2"/>
    <property type="match status" value="1"/>
</dbReference>
<feature type="domain" description="U-box" evidence="19">
    <location>
        <begin position="40"/>
        <end position="113"/>
    </location>
</feature>
<evidence type="ECO:0000256" key="13">
    <source>
        <dbReference type="ARBA" id="ARBA00023242"/>
    </source>
</evidence>
<dbReference type="CDD" id="cd01923">
    <property type="entry name" value="cyclophilin_RING"/>
    <property type="match status" value="1"/>
</dbReference>
<evidence type="ECO:0000256" key="11">
    <source>
        <dbReference type="ARBA" id="ARBA00023110"/>
    </source>
</evidence>
<dbReference type="AlphaFoldDB" id="A0A9P4JCG1"/>
<protein>
    <recommendedName>
        <fullName evidence="8">Peptidyl-prolyl cis-trans isomerase-like 2</fullName>
        <ecNumber evidence="6">2.3.2.27</ecNumber>
        <ecNumber evidence="7">5.2.1.8</ecNumber>
    </recommendedName>
    <alternativeName>
        <fullName evidence="14">Cyclophilin-60</fullName>
    </alternativeName>
    <alternativeName>
        <fullName evidence="15">Cyclophilin-like protein Cyp-60</fullName>
    </alternativeName>
    <alternativeName>
        <fullName evidence="16">RING-type E3 ubiquitin transferase isomerase-like 2</fullName>
    </alternativeName>
</protein>
<evidence type="ECO:0000256" key="16">
    <source>
        <dbReference type="ARBA" id="ARBA00033051"/>
    </source>
</evidence>
<comment type="catalytic activity">
    <reaction evidence="2">
        <text>[protein]-peptidylproline (omega=180) = [protein]-peptidylproline (omega=0)</text>
        <dbReference type="Rhea" id="RHEA:16237"/>
        <dbReference type="Rhea" id="RHEA-COMP:10747"/>
        <dbReference type="Rhea" id="RHEA-COMP:10748"/>
        <dbReference type="ChEBI" id="CHEBI:83833"/>
        <dbReference type="ChEBI" id="CHEBI:83834"/>
        <dbReference type="EC" id="5.2.1.8"/>
    </reaction>
</comment>
<evidence type="ECO:0000256" key="5">
    <source>
        <dbReference type="ARBA" id="ARBA00007930"/>
    </source>
</evidence>
<dbReference type="GO" id="GO:0000209">
    <property type="term" value="P:protein polyubiquitination"/>
    <property type="evidence" value="ECO:0007669"/>
    <property type="project" value="TreeGrafter"/>
</dbReference>
<evidence type="ECO:0000256" key="12">
    <source>
        <dbReference type="ARBA" id="ARBA00023235"/>
    </source>
</evidence>
<comment type="similarity">
    <text evidence="5">Belongs to the cyclophilin-type PPIase family. PPIL2 subfamily.</text>
</comment>
<evidence type="ECO:0000256" key="15">
    <source>
        <dbReference type="ARBA" id="ARBA00030942"/>
    </source>
</evidence>
<keyword evidence="12" id="KW-0413">Isomerase</keyword>
<dbReference type="InterPro" id="IPR002130">
    <property type="entry name" value="Cyclophilin-type_PPIase_dom"/>
</dbReference>
<dbReference type="EMBL" id="ML994336">
    <property type="protein sequence ID" value="KAF2196720.1"/>
    <property type="molecule type" value="Genomic_DNA"/>
</dbReference>
<sequence length="550" mass="61232">MGKNTDKLYITHSEWSSEDAYGTSRGVNAGKQTGAPGAFKRLPFNYCAASLQPFTDPVCTPSGTIFDLTHILTWLSKQNTNPVDGTPLKRADLIALHFAKNDDNEYVDPVTYKVFTDNTHIVALKNTGNVFAWDTIERLNIKAKNWKDLVSDEDFTRKDIITLQDPQNLESRNFNAFKHVAEGETPVGEADSGVNADALGSASKIIKAKEAVARARAEREKKAQGVQPVNGAVIKSGTKTASHNVKATPYNAAVFTNNKAAASFTSTGMTPYTSGDRALLSEEDYMLKPKRVKQKGYARISTNLGDLNIELLPEWAPRAVWNFVQLAKNGYYRGTVFHRNIRNFMIQGGDPTGTGRGGQSIWGKPFNDELEGPLKHDARGVISMANKGKNTNTSQFFIMYRQAPHLDRKHTIFANVVGGLDTTLKTMETAETGEKDRPVNDIKILDIVVFVDPFEEYRKERDEKAQKEKEEEEIKRQGGREDDRTTWTGKRIRADGTVEDGSGAVGVGKYLKANLQQNNNEDEIVRDWEEEEQPVKKKAKVGGFGNFDNW</sequence>
<dbReference type="SUPFAM" id="SSF57850">
    <property type="entry name" value="RING/U-box"/>
    <property type="match status" value="1"/>
</dbReference>
<dbReference type="InterPro" id="IPR003613">
    <property type="entry name" value="Ubox_domain"/>
</dbReference>
<comment type="caution">
    <text evidence="20">The sequence shown here is derived from an EMBL/GenBank/DDBJ whole genome shotgun (WGS) entry which is preliminary data.</text>
</comment>
<dbReference type="InterPro" id="IPR029000">
    <property type="entry name" value="Cyclophilin-like_dom_sf"/>
</dbReference>
<name>A0A9P4JCG1_9PLEO</name>
<evidence type="ECO:0000256" key="14">
    <source>
        <dbReference type="ARBA" id="ARBA00030661"/>
    </source>
</evidence>
<gene>
    <name evidence="20" type="ORF">GQ43DRAFT_444865</name>
</gene>
<evidence type="ECO:0000256" key="1">
    <source>
        <dbReference type="ARBA" id="ARBA00000900"/>
    </source>
</evidence>
<dbReference type="GO" id="GO:0061630">
    <property type="term" value="F:ubiquitin protein ligase activity"/>
    <property type="evidence" value="ECO:0007669"/>
    <property type="project" value="UniProtKB-EC"/>
</dbReference>
<evidence type="ECO:0000259" key="19">
    <source>
        <dbReference type="PROSITE" id="PS51698"/>
    </source>
</evidence>
<dbReference type="GO" id="GO:0003755">
    <property type="term" value="F:peptidyl-prolyl cis-trans isomerase activity"/>
    <property type="evidence" value="ECO:0007669"/>
    <property type="project" value="UniProtKB-KW"/>
</dbReference>
<comment type="catalytic activity">
    <reaction evidence="1">
        <text>S-ubiquitinyl-[E2 ubiquitin-conjugating enzyme]-L-cysteine + [acceptor protein]-L-lysine = [E2 ubiquitin-conjugating enzyme]-L-cysteine + N(6)-ubiquitinyl-[acceptor protein]-L-lysine.</text>
        <dbReference type="EC" id="2.3.2.27"/>
    </reaction>
</comment>
<evidence type="ECO:0000256" key="8">
    <source>
        <dbReference type="ARBA" id="ARBA00020592"/>
    </source>
</evidence>
<dbReference type="FunFam" id="3.30.40.10:FF:000079">
    <property type="entry name" value="Peptidyl-prolyl cis-trans isomerase 2"/>
    <property type="match status" value="1"/>
</dbReference>
<dbReference type="Pfam" id="PF04564">
    <property type="entry name" value="U-box"/>
    <property type="match status" value="1"/>
</dbReference>
<evidence type="ECO:0000256" key="17">
    <source>
        <dbReference type="SAM" id="MobiDB-lite"/>
    </source>
</evidence>
<dbReference type="FunFam" id="2.40.100.10:FF:000014">
    <property type="entry name" value="Peptidyl-prolyl cis-trans isomerase cyp65"/>
    <property type="match status" value="1"/>
</dbReference>
<dbReference type="PRINTS" id="PR00153">
    <property type="entry name" value="CSAPPISMRASE"/>
</dbReference>
<reference evidence="20" key="1">
    <citation type="journal article" date="2020" name="Stud. Mycol.">
        <title>101 Dothideomycetes genomes: a test case for predicting lifestyles and emergence of pathogens.</title>
        <authorList>
            <person name="Haridas S."/>
            <person name="Albert R."/>
            <person name="Binder M."/>
            <person name="Bloem J."/>
            <person name="Labutti K."/>
            <person name="Salamov A."/>
            <person name="Andreopoulos B."/>
            <person name="Baker S."/>
            <person name="Barry K."/>
            <person name="Bills G."/>
            <person name="Bluhm B."/>
            <person name="Cannon C."/>
            <person name="Castanera R."/>
            <person name="Culley D."/>
            <person name="Daum C."/>
            <person name="Ezra D."/>
            <person name="Gonzalez J."/>
            <person name="Henrissat B."/>
            <person name="Kuo A."/>
            <person name="Liang C."/>
            <person name="Lipzen A."/>
            <person name="Lutzoni F."/>
            <person name="Magnuson J."/>
            <person name="Mondo S."/>
            <person name="Nolan M."/>
            <person name="Ohm R."/>
            <person name="Pangilinan J."/>
            <person name="Park H.-J."/>
            <person name="Ramirez L."/>
            <person name="Alfaro M."/>
            <person name="Sun H."/>
            <person name="Tritt A."/>
            <person name="Yoshinaga Y."/>
            <person name="Zwiers L.-H."/>
            <person name="Turgeon B."/>
            <person name="Goodwin S."/>
            <person name="Spatafora J."/>
            <person name="Crous P."/>
            <person name="Grigoriev I."/>
        </authorList>
    </citation>
    <scope>NUCLEOTIDE SEQUENCE</scope>
    <source>
        <strain evidence="20">ATCC 74209</strain>
    </source>
</reference>
<dbReference type="PANTHER" id="PTHR45625">
    <property type="entry name" value="PEPTIDYL-PROLYL CIS-TRANS ISOMERASE-RELATED"/>
    <property type="match status" value="1"/>
</dbReference>
<feature type="compositionally biased region" description="Basic and acidic residues" evidence="17">
    <location>
        <begin position="461"/>
        <end position="485"/>
    </location>
</feature>
<dbReference type="GO" id="GO:0071013">
    <property type="term" value="C:catalytic step 2 spliceosome"/>
    <property type="evidence" value="ECO:0007669"/>
    <property type="project" value="TreeGrafter"/>
</dbReference>
<dbReference type="PROSITE" id="PS50072">
    <property type="entry name" value="CSA_PPIASE_2"/>
    <property type="match status" value="1"/>
</dbReference>
<comment type="function">
    <text evidence="3">May catalyze the cis-trans isomerization of proline imidic peptide bonds in oligopeptides thereby assisting the folding of proteins. May also function as a chaperone, playing a role in intracellular transport of proteins. May also have a protein ubiquitin ligase activity acting as an E3 ubiquitin protein ligase or as a ubiquitin-ubiquitin ligase promoting elongation of ubiquitin chains on proteins.</text>
</comment>
<proteinExistence type="inferred from homology"/>
<keyword evidence="11" id="KW-0697">Rotamase</keyword>
<evidence type="ECO:0000256" key="4">
    <source>
        <dbReference type="ARBA" id="ARBA00004123"/>
    </source>
</evidence>
<dbReference type="Pfam" id="PF00160">
    <property type="entry name" value="Pro_isomerase"/>
    <property type="match status" value="1"/>
</dbReference>
<evidence type="ECO:0000313" key="21">
    <source>
        <dbReference type="Proteomes" id="UP000799536"/>
    </source>
</evidence>
<dbReference type="CDD" id="cd16663">
    <property type="entry name" value="RING-Ubox_PPIL2"/>
    <property type="match status" value="1"/>
</dbReference>
<evidence type="ECO:0000313" key="20">
    <source>
        <dbReference type="EMBL" id="KAF2196720.1"/>
    </source>
</evidence>
<dbReference type="InterPro" id="IPR013083">
    <property type="entry name" value="Znf_RING/FYVE/PHD"/>
</dbReference>
<evidence type="ECO:0000256" key="10">
    <source>
        <dbReference type="ARBA" id="ARBA00022786"/>
    </source>
</evidence>
<dbReference type="PROSITE" id="PS51698">
    <property type="entry name" value="U_BOX"/>
    <property type="match status" value="1"/>
</dbReference>
<dbReference type="Proteomes" id="UP000799536">
    <property type="component" value="Unassembled WGS sequence"/>
</dbReference>
<dbReference type="PROSITE" id="PS00170">
    <property type="entry name" value="CSA_PPIASE_1"/>
    <property type="match status" value="1"/>
</dbReference>
<evidence type="ECO:0000256" key="2">
    <source>
        <dbReference type="ARBA" id="ARBA00000971"/>
    </source>
</evidence>
<organism evidence="20 21">
    <name type="scientific">Delitschia confertaspora ATCC 74209</name>
    <dbReference type="NCBI Taxonomy" id="1513339"/>
    <lineage>
        <taxon>Eukaryota</taxon>
        <taxon>Fungi</taxon>
        <taxon>Dikarya</taxon>
        <taxon>Ascomycota</taxon>
        <taxon>Pezizomycotina</taxon>
        <taxon>Dothideomycetes</taxon>
        <taxon>Pleosporomycetidae</taxon>
        <taxon>Pleosporales</taxon>
        <taxon>Delitschiaceae</taxon>
        <taxon>Delitschia</taxon>
    </lineage>
</organism>
<dbReference type="InterPro" id="IPR044666">
    <property type="entry name" value="Cyclophilin_A-like"/>
</dbReference>
<accession>A0A9P4JCG1</accession>
<evidence type="ECO:0000259" key="18">
    <source>
        <dbReference type="PROSITE" id="PS50072"/>
    </source>
</evidence>
<evidence type="ECO:0000256" key="3">
    <source>
        <dbReference type="ARBA" id="ARBA00003697"/>
    </source>
</evidence>
<dbReference type="SMART" id="SM00504">
    <property type="entry name" value="Ubox"/>
    <property type="match status" value="1"/>
</dbReference>
<keyword evidence="21" id="KW-1185">Reference proteome</keyword>
<dbReference type="InterPro" id="IPR020892">
    <property type="entry name" value="Cyclophilin-type_PPIase_CS"/>
</dbReference>
<dbReference type="GO" id="GO:0006457">
    <property type="term" value="P:protein folding"/>
    <property type="evidence" value="ECO:0007669"/>
    <property type="project" value="InterPro"/>
</dbReference>
<keyword evidence="13" id="KW-0539">Nucleus</keyword>
<comment type="subcellular location">
    <subcellularLocation>
        <location evidence="4">Nucleus</location>
    </subcellularLocation>
</comment>
<evidence type="ECO:0000256" key="9">
    <source>
        <dbReference type="ARBA" id="ARBA00022679"/>
    </source>
</evidence>